<dbReference type="RefSeq" id="WP_012172719.1">
    <property type="nucleotide sequence ID" value="NC_009937.1"/>
</dbReference>
<dbReference type="HOGENOM" id="CLU_080348_0_0_5"/>
<keyword evidence="3" id="KW-1185">Reference proteome</keyword>
<gene>
    <name evidence="2" type="ordered locus">AZC_4199</name>
</gene>
<evidence type="ECO:0000256" key="1">
    <source>
        <dbReference type="SAM" id="SignalP"/>
    </source>
</evidence>
<reference evidence="2 3" key="3">
    <citation type="journal article" date="2008" name="BMC Genomics">
        <title>The genome of the versatile nitrogen fixer Azorhizobium caulinodans ORS571.</title>
        <authorList>
            <person name="Lee KB."/>
            <person name="Backer P.D."/>
            <person name="Aono T."/>
            <person name="Liu CT."/>
            <person name="Suzuki S."/>
            <person name="Suzuki T."/>
            <person name="Kaneko T."/>
            <person name="Yamada M."/>
            <person name="Tabata S."/>
            <person name="Kupfer D.M."/>
            <person name="Najar F.Z."/>
            <person name="Wiley G.B."/>
            <person name="Roe B."/>
            <person name="Binnewies T.T."/>
            <person name="Ussery D.W."/>
            <person name="D'Haeze W."/>
            <person name="Herder J.D."/>
            <person name="Gevers D."/>
            <person name="Vereecke D."/>
            <person name="Holsters M."/>
            <person name="Oyaizu H."/>
        </authorList>
    </citation>
    <scope>NUCLEOTIDE SEQUENCE [LARGE SCALE GENOMIC DNA]</scope>
    <source>
        <strain evidence="3">ATCC 43989 / DSM 5975 / JCM 20966 / LMG 6465 / NBRC 14845 / NCIMB 13405 / ORS 571</strain>
    </source>
</reference>
<dbReference type="Proteomes" id="UP000000270">
    <property type="component" value="Chromosome"/>
</dbReference>
<reference evidence="2 3" key="5">
    <citation type="journal article" date="2010" name="Appl. Environ. Microbiol.">
        <title>phrR-like gene praR of Azorhizobium caulinodans ORS571 is essential for symbiosis with Sesbania rostrata and is involved in expression of reb genes.</title>
        <authorList>
            <person name="Akiba N."/>
            <person name="Aono T."/>
            <person name="Toyazaki H."/>
            <person name="Sato S."/>
            <person name="Oyaizu H."/>
        </authorList>
    </citation>
    <scope>NUCLEOTIDE SEQUENCE [LARGE SCALE GENOMIC DNA]</scope>
    <source>
        <strain evidence="3">ATCC 43989 / DSM 5975 / JCM 20966 / LMG 6465 / NBRC 14845 / NCIMB 13405 / ORS 571</strain>
    </source>
</reference>
<reference evidence="3" key="2">
    <citation type="submission" date="2007-04" db="EMBL/GenBank/DDBJ databases">
        <title>Complete genome sequence of the nitrogen-fixing bacterium Azorhizobium caulinodans ORS571.</title>
        <authorList>
            <person name="Lee K.B."/>
            <person name="Backer P.D."/>
            <person name="Aono T."/>
            <person name="Liu C.T."/>
            <person name="Suzuki S."/>
            <person name="Suzuki T."/>
            <person name="Kaneko T."/>
            <person name="Yamada M."/>
            <person name="Tabata S."/>
            <person name="Kupfer D.M."/>
            <person name="Najar F.Z."/>
            <person name="Wiley G.B."/>
            <person name="Roe B."/>
            <person name="Binnewies T."/>
            <person name="Ussery D."/>
            <person name="Vereecke D."/>
            <person name="Gevers D."/>
            <person name="Holsters M."/>
            <person name="Oyaizu H."/>
        </authorList>
    </citation>
    <scope>NUCLEOTIDE SEQUENCE [LARGE SCALE GENOMIC DNA]</scope>
    <source>
        <strain evidence="3">ATCC 43989 / DSM 5975 / JCM 20966 / LMG 6465 / NBRC 14845 / NCIMB 13405 / ORS 571</strain>
    </source>
</reference>
<evidence type="ECO:0000313" key="3">
    <source>
        <dbReference type="Proteomes" id="UP000000270"/>
    </source>
</evidence>
<accession>A8HSM9</accession>
<dbReference type="eggNOG" id="ENOG5030AF6">
    <property type="taxonomic scope" value="Bacteria"/>
</dbReference>
<sequence>MGLPFRPRMVLALVAGLGLTAALAASPQAYEAMRSRYMAQLEKQRAEPPRPDPMLRVQEAAKARLMKQLTEALGPLAFQGMGPPELSPDALEPGAPDAARPIGLVFQDRAERTFLFVAPETRFADWLARQAREDGTFFPEGRKGIAANLANAALYTVTVGGETSFGTVVPLPLPSAPDEKVHAALGVFTADDVPFLLPRTLVIGRLAQGRIIVARQAIEDVVAPIPACTRLALRGKAQVRRFRAQVRAERREDDTFDDLWTIMRTANAAFEACITRELPRQPYYGALTARVRDLLDIVRGK</sequence>
<evidence type="ECO:0000313" key="2">
    <source>
        <dbReference type="EMBL" id="BAF90197.1"/>
    </source>
</evidence>
<reference evidence="2 3" key="6">
    <citation type="journal article" date="2011" name="Appl. Environ. Microbiol.">
        <title>Involvement of the azorhizobial chromosome partition gene (parA) in the onset of bacteroid differentiation during Sesbania rostrata stem nodule development.</title>
        <authorList>
            <person name="Liu CT."/>
            <person name="Lee KB."/>
            <person name="Wang YS."/>
            <person name="Peng MH."/>
            <person name="Lee KT."/>
            <person name="Suzuki S."/>
            <person name="Suzuki T."/>
            <person name="Oyaizu H."/>
        </authorList>
    </citation>
    <scope>NUCLEOTIDE SEQUENCE [LARGE SCALE GENOMIC DNA]</scope>
    <source>
        <strain evidence="3">ATCC 43989 / DSM 5975 / JCM 20966 / LMG 6465 / NBRC 14845 / NCIMB 13405 / ORS 571</strain>
    </source>
</reference>
<dbReference type="STRING" id="438753.AZC_4199"/>
<dbReference type="AlphaFoldDB" id="A8HSM9"/>
<organism evidence="2 3">
    <name type="scientific">Azorhizobium caulinodans (strain ATCC 43989 / DSM 5975 / JCM 20966 / LMG 6465 / NBRC 14845 / NCIMB 13405 / ORS 571)</name>
    <dbReference type="NCBI Taxonomy" id="438753"/>
    <lineage>
        <taxon>Bacteria</taxon>
        <taxon>Pseudomonadati</taxon>
        <taxon>Pseudomonadota</taxon>
        <taxon>Alphaproteobacteria</taxon>
        <taxon>Hyphomicrobiales</taxon>
        <taxon>Xanthobacteraceae</taxon>
        <taxon>Azorhizobium</taxon>
    </lineage>
</organism>
<feature type="chain" id="PRO_5002720669" evidence="1">
    <location>
        <begin position="25"/>
        <end position="301"/>
    </location>
</feature>
<proteinExistence type="predicted"/>
<reference evidence="2 3" key="1">
    <citation type="journal article" date="2007" name="Appl. Environ. Microbiol.">
        <title>Rhizobial factors required for stem nodule maturation and maintenance in Sesbania rostrata-Azorhizobium caulinodans ORS571 symbiosis.</title>
        <authorList>
            <person name="Suzuki S."/>
            <person name="Aono T."/>
            <person name="Lee KB."/>
            <person name="Suzuki T."/>
            <person name="Liu CT."/>
            <person name="Miwa H."/>
            <person name="Wakao S."/>
            <person name="Iki T."/>
            <person name="Oyaizu H."/>
        </authorList>
    </citation>
    <scope>NUCLEOTIDE SEQUENCE [LARGE SCALE GENOMIC DNA]</scope>
    <source>
        <strain evidence="3">ATCC 43989 / DSM 5975 / JCM 20966 / LMG 6465 / NBRC 14845 / NCIMB 13405 / ORS 571</strain>
    </source>
</reference>
<keyword evidence="1" id="KW-0732">Signal</keyword>
<dbReference type="KEGG" id="azc:AZC_4199"/>
<name>A8HSM9_AZOC5</name>
<feature type="signal peptide" evidence="1">
    <location>
        <begin position="1"/>
        <end position="24"/>
    </location>
</feature>
<dbReference type="EMBL" id="AP009384">
    <property type="protein sequence ID" value="BAF90197.1"/>
    <property type="molecule type" value="Genomic_DNA"/>
</dbReference>
<reference evidence="2 3" key="4">
    <citation type="journal article" date="2009" name="Appl. Environ. Microbiol.">
        <title>Comparative genome-wide transcriptional profiling of Azorhizobium caulinodans ORS571 grown under free-living and symbiotic conditions.</title>
        <authorList>
            <person name="Tsukada S."/>
            <person name="Aono T."/>
            <person name="Akiba N."/>
            <person name="Lee KB."/>
            <person name="Liu CT."/>
            <person name="Toyazaki H."/>
            <person name="Oyaizu H."/>
        </authorList>
    </citation>
    <scope>NUCLEOTIDE SEQUENCE [LARGE SCALE GENOMIC DNA]</scope>
    <source>
        <strain evidence="3">ATCC 43989 / DSM 5975 / JCM 20966 / LMG 6465 / NBRC 14845 / NCIMB 13405 / ORS 571</strain>
    </source>
</reference>
<protein>
    <submittedName>
        <fullName evidence="2">Uncharacterized protein</fullName>
    </submittedName>
</protein>